<sequence>MKIIVTGATGMAGQGVLLECLQNNAITEILMVNRKHLEIAHPKLKELLVPDFLKIKDFSNSLKGYDACFFCAGISSLGINEEKYTVITYDTTLQFAKTLVKINPAMVFNYITGAYTDSTEKSKTMWARVKGKTENDLIKLPFKGQYNFRPGGMSPAKGQKNAKMLYVVIVNIIKVFSPKNIISLNELGQAMINAVHNGYAKQVLEISDIKKLAKDKYLQNGGSL</sequence>
<dbReference type="PANTHER" id="PTHR14097:SF8">
    <property type="entry name" value="NAD(P)-BINDING DOMAIN-CONTAINING PROTEIN"/>
    <property type="match status" value="1"/>
</dbReference>
<dbReference type="Gene3D" id="3.40.50.720">
    <property type="entry name" value="NAD(P)-binding Rossmann-like Domain"/>
    <property type="match status" value="1"/>
</dbReference>
<evidence type="ECO:0000313" key="1">
    <source>
        <dbReference type="EMBL" id="AMP97120.1"/>
    </source>
</evidence>
<dbReference type="PANTHER" id="PTHR14097">
    <property type="entry name" value="OXIDOREDUCTASE HTATIP2"/>
    <property type="match status" value="1"/>
</dbReference>
<gene>
    <name evidence="1" type="ORF">AY601_0149</name>
</gene>
<evidence type="ECO:0000313" key="2">
    <source>
        <dbReference type="Proteomes" id="UP000071561"/>
    </source>
</evidence>
<dbReference type="PATRIC" id="fig|188932.3.peg.150"/>
<keyword evidence="2" id="KW-1185">Reference proteome</keyword>
<dbReference type="KEGG" id="pcm:AY601_0149"/>
<dbReference type="RefSeq" id="WP_068395235.1">
    <property type="nucleotide sequence ID" value="NZ_CP014504.1"/>
</dbReference>
<dbReference type="EMBL" id="CP014504">
    <property type="protein sequence ID" value="AMP97120.1"/>
    <property type="molecule type" value="Genomic_DNA"/>
</dbReference>
<accession>A0A127V753</accession>
<dbReference type="OrthoDB" id="9798632at2"/>
<dbReference type="AlphaFoldDB" id="A0A127V753"/>
<proteinExistence type="predicted"/>
<organism evidence="1 2">
    <name type="scientific">Pedobacter cryoconitis</name>
    <dbReference type="NCBI Taxonomy" id="188932"/>
    <lineage>
        <taxon>Bacteria</taxon>
        <taxon>Pseudomonadati</taxon>
        <taxon>Bacteroidota</taxon>
        <taxon>Sphingobacteriia</taxon>
        <taxon>Sphingobacteriales</taxon>
        <taxon>Sphingobacteriaceae</taxon>
        <taxon>Pedobacter</taxon>
    </lineage>
</organism>
<protein>
    <submittedName>
        <fullName evidence="1">NAD dependent epimerase/dehydratase family protein</fullName>
    </submittedName>
</protein>
<name>A0A127V753_9SPHI</name>
<dbReference type="Proteomes" id="UP000071561">
    <property type="component" value="Chromosome"/>
</dbReference>
<dbReference type="SUPFAM" id="SSF51735">
    <property type="entry name" value="NAD(P)-binding Rossmann-fold domains"/>
    <property type="match status" value="1"/>
</dbReference>
<reference evidence="1 2" key="1">
    <citation type="submission" date="2016-03" db="EMBL/GenBank/DDBJ databases">
        <title>Complete genome sequence of Pedobacter cryoconitis PAMC 27485.</title>
        <authorList>
            <person name="Lee J."/>
            <person name="Kim O.-S."/>
        </authorList>
    </citation>
    <scope>NUCLEOTIDE SEQUENCE [LARGE SCALE GENOMIC DNA]</scope>
    <source>
        <strain evidence="1 2">PAMC 27485</strain>
    </source>
</reference>
<dbReference type="InterPro" id="IPR036291">
    <property type="entry name" value="NAD(P)-bd_dom_sf"/>
</dbReference>